<dbReference type="InterPro" id="IPR003661">
    <property type="entry name" value="HisK_dim/P_dom"/>
</dbReference>
<dbReference type="InterPro" id="IPR003594">
    <property type="entry name" value="HATPase_dom"/>
</dbReference>
<reference evidence="13 14" key="1">
    <citation type="submission" date="2017-10" db="EMBL/GenBank/DDBJ databases">
        <title>Massilia psychrophilum sp. nov., a novel purple-pigmented bacterium isolated from Tianshan glacier, Xinjiang Municipality, China.</title>
        <authorList>
            <person name="Wang H."/>
        </authorList>
    </citation>
    <scope>NUCLEOTIDE SEQUENCE [LARGE SCALE GENOMIC DNA]</scope>
    <source>
        <strain evidence="13 14">JCM 30074</strain>
    </source>
</reference>
<dbReference type="SUPFAM" id="SSF47384">
    <property type="entry name" value="Homodimeric domain of signal transducing histidine kinase"/>
    <property type="match status" value="1"/>
</dbReference>
<dbReference type="SUPFAM" id="SSF103190">
    <property type="entry name" value="Sensory domain-like"/>
    <property type="match status" value="1"/>
</dbReference>
<dbReference type="RefSeq" id="WP_099789509.1">
    <property type="nucleotide sequence ID" value="NZ_JBHLYV010000017.1"/>
</dbReference>
<dbReference type="PROSITE" id="PS50885">
    <property type="entry name" value="HAMP"/>
    <property type="match status" value="1"/>
</dbReference>
<dbReference type="Gene3D" id="3.30.565.10">
    <property type="entry name" value="Histidine kinase-like ATPase, C-terminal domain"/>
    <property type="match status" value="1"/>
</dbReference>
<proteinExistence type="predicted"/>
<dbReference type="InterPro" id="IPR036097">
    <property type="entry name" value="HisK_dim/P_sf"/>
</dbReference>
<keyword evidence="10" id="KW-0472">Membrane</keyword>
<feature type="domain" description="Histidine kinase" evidence="11">
    <location>
        <begin position="262"/>
        <end position="474"/>
    </location>
</feature>
<dbReference type="PANTHER" id="PTHR30092">
    <property type="entry name" value="INNER MEMBRANE PROTEIN CRED"/>
    <property type="match status" value="1"/>
</dbReference>
<feature type="transmembrane region" description="Helical" evidence="10">
    <location>
        <begin position="822"/>
        <end position="840"/>
    </location>
</feature>
<keyword evidence="7 10" id="KW-0812">Transmembrane</keyword>
<dbReference type="InterPro" id="IPR003660">
    <property type="entry name" value="HAMP_dom"/>
</dbReference>
<feature type="transmembrane region" description="Helical" evidence="10">
    <location>
        <begin position="926"/>
        <end position="945"/>
    </location>
</feature>
<dbReference type="OrthoDB" id="9806130at2"/>
<dbReference type="EC" id="2.7.13.3" evidence="3"/>
<name>A0A2G8TD96_9BURK</name>
<keyword evidence="6" id="KW-0808">Transferase</keyword>
<feature type="transmembrane region" description="Helical" evidence="10">
    <location>
        <begin position="507"/>
        <end position="528"/>
    </location>
</feature>
<evidence type="ECO:0000256" key="1">
    <source>
        <dbReference type="ARBA" id="ARBA00000085"/>
    </source>
</evidence>
<dbReference type="GO" id="GO:0000155">
    <property type="term" value="F:phosphorelay sensor kinase activity"/>
    <property type="evidence" value="ECO:0007669"/>
    <property type="project" value="InterPro"/>
</dbReference>
<dbReference type="Gene3D" id="1.10.287.130">
    <property type="match status" value="1"/>
</dbReference>
<evidence type="ECO:0000256" key="2">
    <source>
        <dbReference type="ARBA" id="ARBA00004651"/>
    </source>
</evidence>
<protein>
    <recommendedName>
        <fullName evidence="3">histidine kinase</fullName>
        <ecNumber evidence="3">2.7.13.3</ecNumber>
    </recommendedName>
</protein>
<feature type="transmembrane region" description="Helical" evidence="10">
    <location>
        <begin position="184"/>
        <end position="204"/>
    </location>
</feature>
<keyword evidence="8" id="KW-0418">Kinase</keyword>
<dbReference type="SMART" id="SM00388">
    <property type="entry name" value="HisKA"/>
    <property type="match status" value="1"/>
</dbReference>
<dbReference type="Pfam" id="PF06123">
    <property type="entry name" value="CreD"/>
    <property type="match status" value="1"/>
</dbReference>
<dbReference type="Pfam" id="PF00512">
    <property type="entry name" value="HisKA"/>
    <property type="match status" value="1"/>
</dbReference>
<dbReference type="CDD" id="cd00082">
    <property type="entry name" value="HisKA"/>
    <property type="match status" value="1"/>
</dbReference>
<dbReference type="Pfam" id="PF00672">
    <property type="entry name" value="HAMP"/>
    <property type="match status" value="1"/>
</dbReference>
<gene>
    <name evidence="13" type="ORF">CR105_15095</name>
</gene>
<evidence type="ECO:0000256" key="3">
    <source>
        <dbReference type="ARBA" id="ARBA00012438"/>
    </source>
</evidence>
<dbReference type="SMART" id="SM00387">
    <property type="entry name" value="HATPase_c"/>
    <property type="match status" value="1"/>
</dbReference>
<evidence type="ECO:0000313" key="13">
    <source>
        <dbReference type="EMBL" id="PIL44031.1"/>
    </source>
</evidence>
<dbReference type="EMBL" id="PDOC01000009">
    <property type="protein sequence ID" value="PIL44031.1"/>
    <property type="molecule type" value="Genomic_DNA"/>
</dbReference>
<feature type="transmembrane region" description="Helical" evidence="10">
    <location>
        <begin position="847"/>
        <end position="868"/>
    </location>
</feature>
<dbReference type="InterPro" id="IPR029151">
    <property type="entry name" value="Sensor-like_sf"/>
</dbReference>
<evidence type="ECO:0000256" key="4">
    <source>
        <dbReference type="ARBA" id="ARBA00022475"/>
    </source>
</evidence>
<evidence type="ECO:0000313" key="14">
    <source>
        <dbReference type="Proteomes" id="UP000230390"/>
    </source>
</evidence>
<dbReference type="InterPro" id="IPR005467">
    <property type="entry name" value="His_kinase_dom"/>
</dbReference>
<feature type="transmembrane region" description="Helical" evidence="10">
    <location>
        <begin position="903"/>
        <end position="920"/>
    </location>
</feature>
<dbReference type="PANTHER" id="PTHR30092:SF0">
    <property type="entry name" value="INNER MEMBRANE PROTEIN CRED"/>
    <property type="match status" value="1"/>
</dbReference>
<feature type="domain" description="HAMP" evidence="12">
    <location>
        <begin position="204"/>
        <end position="255"/>
    </location>
</feature>
<dbReference type="InterPro" id="IPR010364">
    <property type="entry name" value="Uncharacterised_IM_CreD"/>
</dbReference>
<accession>A0A2G8TD96</accession>
<keyword evidence="4" id="KW-1003">Cell membrane</keyword>
<comment type="catalytic activity">
    <reaction evidence="1">
        <text>ATP + protein L-histidine = ADP + protein N-phospho-L-histidine.</text>
        <dbReference type="EC" id="2.7.13.3"/>
    </reaction>
</comment>
<dbReference type="GO" id="GO:0005886">
    <property type="term" value="C:plasma membrane"/>
    <property type="evidence" value="ECO:0007669"/>
    <property type="project" value="UniProtKB-SubCell"/>
</dbReference>
<dbReference type="SUPFAM" id="SSF55874">
    <property type="entry name" value="ATPase domain of HSP90 chaperone/DNA topoisomerase II/histidine kinase"/>
    <property type="match status" value="1"/>
</dbReference>
<evidence type="ECO:0000256" key="6">
    <source>
        <dbReference type="ARBA" id="ARBA00022679"/>
    </source>
</evidence>
<feature type="transmembrane region" description="Helical" evidence="10">
    <location>
        <begin position="874"/>
        <end position="896"/>
    </location>
</feature>
<dbReference type="AlphaFoldDB" id="A0A2G8TD96"/>
<evidence type="ECO:0000256" key="7">
    <source>
        <dbReference type="ARBA" id="ARBA00022692"/>
    </source>
</evidence>
<evidence type="ECO:0000256" key="5">
    <source>
        <dbReference type="ARBA" id="ARBA00022553"/>
    </source>
</evidence>
<dbReference type="NCBIfam" id="NF008312">
    <property type="entry name" value="PRK11100.1"/>
    <property type="match status" value="1"/>
</dbReference>
<comment type="subcellular location">
    <subcellularLocation>
        <location evidence="2">Cell membrane</location>
        <topology evidence="2">Multi-pass membrane protein</topology>
    </subcellularLocation>
</comment>
<dbReference type="PROSITE" id="PS50109">
    <property type="entry name" value="HIS_KIN"/>
    <property type="match status" value="1"/>
</dbReference>
<dbReference type="Pfam" id="PF02518">
    <property type="entry name" value="HATPase_c"/>
    <property type="match status" value="1"/>
</dbReference>
<feature type="transmembrane region" description="Helical" evidence="10">
    <location>
        <begin position="7"/>
        <end position="27"/>
    </location>
</feature>
<evidence type="ECO:0000256" key="9">
    <source>
        <dbReference type="ARBA" id="ARBA00022989"/>
    </source>
</evidence>
<comment type="caution">
    <text evidence="13">The sequence shown here is derived from an EMBL/GenBank/DDBJ whole genome shotgun (WGS) entry which is preliminary data.</text>
</comment>
<evidence type="ECO:0000256" key="8">
    <source>
        <dbReference type="ARBA" id="ARBA00022777"/>
    </source>
</evidence>
<evidence type="ECO:0000259" key="12">
    <source>
        <dbReference type="PROSITE" id="PS50885"/>
    </source>
</evidence>
<dbReference type="InterPro" id="IPR036890">
    <property type="entry name" value="HATPase_C_sf"/>
</dbReference>
<dbReference type="PRINTS" id="PR00344">
    <property type="entry name" value="BCTRLSENSOR"/>
</dbReference>
<dbReference type="NCBIfam" id="NF008712">
    <property type="entry name" value="PRK11715.1-1"/>
    <property type="match status" value="1"/>
</dbReference>
<keyword evidence="5" id="KW-0597">Phosphoprotein</keyword>
<dbReference type="Proteomes" id="UP000230390">
    <property type="component" value="Unassembled WGS sequence"/>
</dbReference>
<organism evidence="13 14">
    <name type="scientific">Massilia eurypsychrophila</name>
    <dbReference type="NCBI Taxonomy" id="1485217"/>
    <lineage>
        <taxon>Bacteria</taxon>
        <taxon>Pseudomonadati</taxon>
        <taxon>Pseudomonadota</taxon>
        <taxon>Betaproteobacteria</taxon>
        <taxon>Burkholderiales</taxon>
        <taxon>Oxalobacteraceae</taxon>
        <taxon>Telluria group</taxon>
        <taxon>Massilia</taxon>
    </lineage>
</organism>
<dbReference type="InterPro" id="IPR004358">
    <property type="entry name" value="Sig_transdc_His_kin-like_C"/>
</dbReference>
<dbReference type="SMART" id="SM00304">
    <property type="entry name" value="HAMP"/>
    <property type="match status" value="1"/>
</dbReference>
<keyword evidence="14" id="KW-1185">Reference proteome</keyword>
<sequence length="963" mass="104318">MKIGLRILLGYFLIVGLAAWFLLNVFVEEVRPGVKATLEDTLHDTASLLAVLVADDVKAGKVDGSLLLARVRQYAEAGQAPNGDGGQPPRLSYRIYVTDERGIVLFDSENKAAGMDYSRWNDVYLTLQGKYGSRSSRADPLDDASAVMHVAAPVRDGERIIGVLTVAKPFSTVQPFVKRSQANVMQGGALVMGLSLLIGIALAWRLTRSLGKLSDYAATVEAGGKAALPALGNGEIGMLGRALEAMRVRLEGKQYAEQLMHTLAHELKSPIAAIQGSAELMREDMPEEQRAHFLGNILEQNTRQKQLIERLLALVQVEQQQQLASPAPIALPALLAQVAADSAARLARRQQQLRIDAADLVLRGDALLLRQAIGNLVDNAADFAPAGSEIVLRAAREGDQLIVTVRDRGDGIPEFARERLFERFYSLPRPDGARSTGLGLTFVREVAILHGGSAAVASDPDGGTCATLRLAVIAQAERLHTERIVPTHAVSTIAAFQTKESTMQKSLLFKMLIIGALMVLIGIPLILIQATIEDRMAFRKQAVDSIAADSVGRQTLVGPVLVIPYTDEFEEPVVVANDPAKKAEPVRRQVERRHIVFPNELQVAGSFDTDSRYRGIHKVLVFSGQHAFTGNFDLPAKEELQRGNPASRLTIGRPFVAVSIGDVRGIRNTPKLNWDGQLVEFRQGSGLLSMKSGLHAPLAPLAPLALAAPARARFAFDLGLDGIESQQFAPVAKQTSVALKSNWPHPQFGGHFLPSPKNRVISDAGFSAGWSISSLASDTQQQLRRAELTPVTDARGSAIDKLSVSFIEPVNVYSLADRATKYGILFVALTFAAFFVFEILRRLPIHPVQYLLVGLALALFFLLLVSLSEHIDFVLAYVVASAACTGLIGFYLSFVLHDWRRGMGFGAALAVLYGALYGLLISESNALMLGSFLLFAVLAAMMVATRKVDWYQVGKPAPATNPK</sequence>
<evidence type="ECO:0000259" key="11">
    <source>
        <dbReference type="PROSITE" id="PS50109"/>
    </source>
</evidence>
<evidence type="ECO:0000256" key="10">
    <source>
        <dbReference type="SAM" id="Phobius"/>
    </source>
</evidence>
<keyword evidence="9 10" id="KW-1133">Transmembrane helix</keyword>
<dbReference type="Gene3D" id="6.10.340.10">
    <property type="match status" value="1"/>
</dbReference>